<dbReference type="EMBL" id="JBHSCR010000003">
    <property type="protein sequence ID" value="MFC4347209.1"/>
    <property type="molecule type" value="Genomic_DNA"/>
</dbReference>
<reference evidence="2" key="1">
    <citation type="journal article" date="2019" name="Int. J. Syst. Evol. Microbiol.">
        <title>The Global Catalogue of Microorganisms (GCM) 10K type strain sequencing project: providing services to taxonomists for standard genome sequencing and annotation.</title>
        <authorList>
            <consortium name="The Broad Institute Genomics Platform"/>
            <consortium name="The Broad Institute Genome Sequencing Center for Infectious Disease"/>
            <person name="Wu L."/>
            <person name="Ma J."/>
        </authorList>
    </citation>
    <scope>NUCLEOTIDE SEQUENCE [LARGE SCALE GENOMIC DNA]</scope>
    <source>
        <strain evidence="2">CGMCC 1.15304</strain>
    </source>
</reference>
<evidence type="ECO:0000313" key="1">
    <source>
        <dbReference type="EMBL" id="MFC4347209.1"/>
    </source>
</evidence>
<sequence length="615" mass="64748">MTKENATLIIGSLPPFRSAAAALGLSTAETLAVSQDVTFVIDDMAPEPPEGLPFVVIRLRDLQANWGTYQGHQRLYIPGSEGDSLFPLELLHMAPGVVMPATLSLFPLAESTCRAGGTWPDAYWRWLKDRTGQHASTLYTARVHHRRESKTQAAITPALDLLLSPATGLIAASPAMARMLTASGMTPNLVLDQPPVIAEPHTSDHKPPAVLYVAQEGVAAQACRKSLSVFDAFKDVSHLSIHPAARHLSAAIAEADIVAFLDGHDQACSPGLASAIQAQKRILTAGQPWTRHLSEGSHIALPHGKAHATLATSVAAVLSDKILAAHLAKHQTTKGADSAHALSTLLQATDIAQADLSQPAEEPASAPTEAGPKVAANIKTAALIGAVPPPAVLRELLPSLDIERSPHFCTPALAARLATLTGEKAASLLAKIGYEAPLILDSGHTPGNHRQPVTFESVRKGLKAQKAISFGCSVEGAADGDRLLEGAGIAPKLTLRIDFVETDRNAPTEGFLPDCGLFWRHDTVRHALQCVLVVGHRRGSFLLKAGAPDARYMIAGTGVSCAISGGTAATLSSDSLGLLEFRLMALDNTVGTPLGSIDLRKQLAQAGLILEWSAL</sequence>
<name>A0ABV8U9B4_9PROT</name>
<evidence type="ECO:0000313" key="2">
    <source>
        <dbReference type="Proteomes" id="UP001595776"/>
    </source>
</evidence>
<organism evidence="1 2">
    <name type="scientific">Kordiimonas lipolytica</name>
    <dbReference type="NCBI Taxonomy" id="1662421"/>
    <lineage>
        <taxon>Bacteria</taxon>
        <taxon>Pseudomonadati</taxon>
        <taxon>Pseudomonadota</taxon>
        <taxon>Alphaproteobacteria</taxon>
        <taxon>Kordiimonadales</taxon>
        <taxon>Kordiimonadaceae</taxon>
        <taxon>Kordiimonas</taxon>
    </lineage>
</organism>
<keyword evidence="2" id="KW-1185">Reference proteome</keyword>
<proteinExistence type="predicted"/>
<dbReference type="Proteomes" id="UP001595776">
    <property type="component" value="Unassembled WGS sequence"/>
</dbReference>
<protein>
    <submittedName>
        <fullName evidence="1">Uncharacterized protein</fullName>
    </submittedName>
</protein>
<accession>A0ABV8U9B4</accession>
<gene>
    <name evidence="1" type="ORF">ACFO5Q_05070</name>
</gene>
<dbReference type="RefSeq" id="WP_068149765.1">
    <property type="nucleotide sequence ID" value="NZ_JBHSCR010000003.1"/>
</dbReference>
<comment type="caution">
    <text evidence="1">The sequence shown here is derived from an EMBL/GenBank/DDBJ whole genome shotgun (WGS) entry which is preliminary data.</text>
</comment>